<protein>
    <submittedName>
        <fullName evidence="2">ATP-binding cassette sub-family A member 7</fullName>
    </submittedName>
</protein>
<organism evidence="2">
    <name type="scientific">Lygus hesperus</name>
    <name type="common">Western plant bug</name>
    <dbReference type="NCBI Taxonomy" id="30085"/>
    <lineage>
        <taxon>Eukaryota</taxon>
        <taxon>Metazoa</taxon>
        <taxon>Ecdysozoa</taxon>
        <taxon>Arthropoda</taxon>
        <taxon>Hexapoda</taxon>
        <taxon>Insecta</taxon>
        <taxon>Pterygota</taxon>
        <taxon>Neoptera</taxon>
        <taxon>Paraneoptera</taxon>
        <taxon>Hemiptera</taxon>
        <taxon>Heteroptera</taxon>
        <taxon>Panheteroptera</taxon>
        <taxon>Cimicomorpha</taxon>
        <taxon>Miridae</taxon>
        <taxon>Mirini</taxon>
        <taxon>Lygus</taxon>
    </lineage>
</organism>
<feature type="region of interest" description="Disordered" evidence="1">
    <location>
        <begin position="1"/>
        <end position="86"/>
    </location>
</feature>
<keyword evidence="2" id="KW-0547">Nucleotide-binding</keyword>
<dbReference type="EMBL" id="GBHO01000297">
    <property type="protein sequence ID" value="JAG43307.1"/>
    <property type="molecule type" value="Transcribed_RNA"/>
</dbReference>
<reference evidence="2" key="2">
    <citation type="submission" date="2014-07" db="EMBL/GenBank/DDBJ databases">
        <authorList>
            <person name="Hull J."/>
        </authorList>
    </citation>
    <scope>NUCLEOTIDE SEQUENCE</scope>
</reference>
<evidence type="ECO:0000256" key="1">
    <source>
        <dbReference type="SAM" id="MobiDB-lite"/>
    </source>
</evidence>
<dbReference type="GO" id="GO:0005524">
    <property type="term" value="F:ATP binding"/>
    <property type="evidence" value="ECO:0007669"/>
    <property type="project" value="UniProtKB-KW"/>
</dbReference>
<sequence>MSNPMSYVQTTRPDCSPLKTNKPWMGKSRIPVAWNIPVGKGRRRALKRDPEPPQTPAPHRNPERPGFMMAPGLPRGLRPGQSLDFSRKNPWENMYTAEDLMQCEAEEERIAQERKGRNRFEDPEWGMRATGFEDVVGCDPNDPFGSDAFTNELEVYKPIRPGWGKPQYGEYDRLLKEWDEADVWKKENKRQQGLDRRNRFSSAASGSMVCHSAKRTKLITLCIENAEVANCKAVIGQQVIHFGVISHCRSSDRRVHQYAIDSKGIHLQVHEMTKCAIRQFHQRLCQEVFFPLVRG</sequence>
<evidence type="ECO:0000313" key="3">
    <source>
        <dbReference type="EMBL" id="JAG43307.1"/>
    </source>
</evidence>
<evidence type="ECO:0000313" key="2">
    <source>
        <dbReference type="EMBL" id="JAG43306.1"/>
    </source>
</evidence>
<name>A0A0A9ZGN0_LYGHE</name>
<accession>A0A0A9ZGN0</accession>
<reference evidence="2" key="1">
    <citation type="journal article" date="2014" name="PLoS ONE">
        <title>Transcriptome-Based Identification of ABC Transporters in the Western Tarnished Plant Bug Lygus hesperus.</title>
        <authorList>
            <person name="Hull J.J."/>
            <person name="Chaney K."/>
            <person name="Geib S.M."/>
            <person name="Fabrick J.A."/>
            <person name="Brent C.S."/>
            <person name="Walsh D."/>
            <person name="Lavine L.C."/>
        </authorList>
    </citation>
    <scope>NUCLEOTIDE SEQUENCE</scope>
</reference>
<proteinExistence type="predicted"/>
<dbReference type="EMBL" id="GBHO01000298">
    <property type="protein sequence ID" value="JAG43306.1"/>
    <property type="molecule type" value="Transcribed_RNA"/>
</dbReference>
<gene>
    <name evidence="2" type="primary">ABCA7_0</name>
    <name evidence="3" type="synonym">ABCA7_1</name>
    <name evidence="3" type="ORF">CM83_25745</name>
    <name evidence="2" type="ORF">CM83_25747</name>
</gene>
<dbReference type="AlphaFoldDB" id="A0A0A9ZGN0"/>
<keyword evidence="2" id="KW-0067">ATP-binding</keyword>
<feature type="compositionally biased region" description="Polar residues" evidence="1">
    <location>
        <begin position="1"/>
        <end position="13"/>
    </location>
</feature>